<accession>A0A8K0RXE2</accession>
<keyword evidence="2" id="KW-1185">Reference proteome</keyword>
<gene>
    <name evidence="1" type="ORF">BKA59DRAFT_226367</name>
</gene>
<name>A0A8K0RXE2_9HYPO</name>
<evidence type="ECO:0000313" key="1">
    <source>
        <dbReference type="EMBL" id="KAH7242333.1"/>
    </source>
</evidence>
<sequence length="95" mass="10666">MAFISALLRGSLFLQFPSPNLSRIRDFTNSHDMSTLQTSGTPSATCPDLIPISPHPPHHTPQRYQISIDKREPHIHHMEHSSSASFSTNRFQCLG</sequence>
<dbReference type="EMBL" id="JAGPXF010000005">
    <property type="protein sequence ID" value="KAH7242333.1"/>
    <property type="molecule type" value="Genomic_DNA"/>
</dbReference>
<evidence type="ECO:0000313" key="2">
    <source>
        <dbReference type="Proteomes" id="UP000813427"/>
    </source>
</evidence>
<reference evidence="1" key="1">
    <citation type="journal article" date="2021" name="Nat. Commun.">
        <title>Genetic determinants of endophytism in the Arabidopsis root mycobiome.</title>
        <authorList>
            <person name="Mesny F."/>
            <person name="Miyauchi S."/>
            <person name="Thiergart T."/>
            <person name="Pickel B."/>
            <person name="Atanasova L."/>
            <person name="Karlsson M."/>
            <person name="Huettel B."/>
            <person name="Barry K.W."/>
            <person name="Haridas S."/>
            <person name="Chen C."/>
            <person name="Bauer D."/>
            <person name="Andreopoulos W."/>
            <person name="Pangilinan J."/>
            <person name="LaButti K."/>
            <person name="Riley R."/>
            <person name="Lipzen A."/>
            <person name="Clum A."/>
            <person name="Drula E."/>
            <person name="Henrissat B."/>
            <person name="Kohler A."/>
            <person name="Grigoriev I.V."/>
            <person name="Martin F.M."/>
            <person name="Hacquard S."/>
        </authorList>
    </citation>
    <scope>NUCLEOTIDE SEQUENCE</scope>
    <source>
        <strain evidence="1">MPI-SDFR-AT-0068</strain>
    </source>
</reference>
<dbReference type="AlphaFoldDB" id="A0A8K0RXE2"/>
<organism evidence="1 2">
    <name type="scientific">Fusarium tricinctum</name>
    <dbReference type="NCBI Taxonomy" id="61284"/>
    <lineage>
        <taxon>Eukaryota</taxon>
        <taxon>Fungi</taxon>
        <taxon>Dikarya</taxon>
        <taxon>Ascomycota</taxon>
        <taxon>Pezizomycotina</taxon>
        <taxon>Sordariomycetes</taxon>
        <taxon>Hypocreomycetidae</taxon>
        <taxon>Hypocreales</taxon>
        <taxon>Nectriaceae</taxon>
        <taxon>Fusarium</taxon>
        <taxon>Fusarium tricinctum species complex</taxon>
    </lineage>
</organism>
<comment type="caution">
    <text evidence="1">The sequence shown here is derived from an EMBL/GenBank/DDBJ whole genome shotgun (WGS) entry which is preliminary data.</text>
</comment>
<protein>
    <submittedName>
        <fullName evidence="1">Uncharacterized protein</fullName>
    </submittedName>
</protein>
<proteinExistence type="predicted"/>
<dbReference type="Proteomes" id="UP000813427">
    <property type="component" value="Unassembled WGS sequence"/>
</dbReference>